<evidence type="ECO:0000256" key="6">
    <source>
        <dbReference type="ARBA" id="ARBA00038076"/>
    </source>
</evidence>
<feature type="transmembrane region" description="Helical" evidence="7">
    <location>
        <begin position="367"/>
        <end position="386"/>
    </location>
</feature>
<keyword evidence="4 7" id="KW-1133">Transmembrane helix</keyword>
<evidence type="ECO:0000313" key="10">
    <source>
        <dbReference type="Proteomes" id="UP001432128"/>
    </source>
</evidence>
<feature type="transmembrane region" description="Helical" evidence="7">
    <location>
        <begin position="440"/>
        <end position="462"/>
    </location>
</feature>
<protein>
    <submittedName>
        <fullName evidence="9">ABC transporter permease</fullName>
    </submittedName>
</protein>
<comment type="similarity">
    <text evidence="6">Belongs to the ABC-4 integral membrane protein family.</text>
</comment>
<evidence type="ECO:0000256" key="5">
    <source>
        <dbReference type="ARBA" id="ARBA00023136"/>
    </source>
</evidence>
<dbReference type="Proteomes" id="UP001432128">
    <property type="component" value="Chromosome"/>
</dbReference>
<dbReference type="EMBL" id="CP108021">
    <property type="protein sequence ID" value="WUM18263.1"/>
    <property type="molecule type" value="Genomic_DNA"/>
</dbReference>
<evidence type="ECO:0000256" key="2">
    <source>
        <dbReference type="ARBA" id="ARBA00022475"/>
    </source>
</evidence>
<keyword evidence="2" id="KW-1003">Cell membrane</keyword>
<dbReference type="Pfam" id="PF02687">
    <property type="entry name" value="FtsX"/>
    <property type="match status" value="2"/>
</dbReference>
<gene>
    <name evidence="9" type="ORF">OG579_10865</name>
</gene>
<evidence type="ECO:0000256" key="4">
    <source>
        <dbReference type="ARBA" id="ARBA00022989"/>
    </source>
</evidence>
<feature type="transmembrane region" description="Helical" evidence="7">
    <location>
        <begin position="416"/>
        <end position="434"/>
    </location>
</feature>
<feature type="domain" description="ABC3 transporter permease C-terminal" evidence="8">
    <location>
        <begin position="727"/>
        <end position="843"/>
    </location>
</feature>
<dbReference type="RefSeq" id="WP_328855947.1">
    <property type="nucleotide sequence ID" value="NZ_CP108021.1"/>
</dbReference>
<name>A0AAU4JWS9_9NOCA</name>
<dbReference type="InterPro" id="IPR003838">
    <property type="entry name" value="ABC3_permease_C"/>
</dbReference>
<dbReference type="PANTHER" id="PTHR30572">
    <property type="entry name" value="MEMBRANE COMPONENT OF TRANSPORTER-RELATED"/>
    <property type="match status" value="1"/>
</dbReference>
<dbReference type="KEGG" id="whr:OG579_10865"/>
<evidence type="ECO:0000256" key="3">
    <source>
        <dbReference type="ARBA" id="ARBA00022692"/>
    </source>
</evidence>
<evidence type="ECO:0000259" key="8">
    <source>
        <dbReference type="Pfam" id="PF02687"/>
    </source>
</evidence>
<reference evidence="9 10" key="1">
    <citation type="submission" date="2022-10" db="EMBL/GenBank/DDBJ databases">
        <title>The complete genomes of actinobacterial strains from the NBC collection.</title>
        <authorList>
            <person name="Joergensen T.S."/>
            <person name="Alvarez Arevalo M."/>
            <person name="Sterndorff E.B."/>
            <person name="Faurdal D."/>
            <person name="Vuksanovic O."/>
            <person name="Mourched A.-S."/>
            <person name="Charusanti P."/>
            <person name="Shaw S."/>
            <person name="Blin K."/>
            <person name="Weber T."/>
        </authorList>
    </citation>
    <scope>NUCLEOTIDE SEQUENCE [LARGE SCALE GENOMIC DNA]</scope>
    <source>
        <strain evidence="9 10">NBC_00319</strain>
    </source>
</reference>
<feature type="transmembrane region" description="Helical" evidence="7">
    <location>
        <begin position="722"/>
        <end position="748"/>
    </location>
</feature>
<keyword evidence="3 7" id="KW-0812">Transmembrane</keyword>
<proteinExistence type="inferred from homology"/>
<dbReference type="PANTHER" id="PTHR30572:SF4">
    <property type="entry name" value="ABC TRANSPORTER PERMEASE YTRF"/>
    <property type="match status" value="1"/>
</dbReference>
<dbReference type="InterPro" id="IPR050250">
    <property type="entry name" value="Macrolide_Exporter_MacB"/>
</dbReference>
<feature type="transmembrane region" description="Helical" evidence="7">
    <location>
        <begin position="810"/>
        <end position="833"/>
    </location>
</feature>
<evidence type="ECO:0000256" key="7">
    <source>
        <dbReference type="SAM" id="Phobius"/>
    </source>
</evidence>
<keyword evidence="10" id="KW-1185">Reference proteome</keyword>
<dbReference type="GO" id="GO:0022857">
    <property type="term" value="F:transmembrane transporter activity"/>
    <property type="evidence" value="ECO:0007669"/>
    <property type="project" value="TreeGrafter"/>
</dbReference>
<evidence type="ECO:0000313" key="9">
    <source>
        <dbReference type="EMBL" id="WUM18263.1"/>
    </source>
</evidence>
<dbReference type="AlphaFoldDB" id="A0AAU4JWS9"/>
<keyword evidence="5 7" id="KW-0472">Membrane</keyword>
<feature type="transmembrane region" description="Helical" evidence="7">
    <location>
        <begin position="496"/>
        <end position="516"/>
    </location>
</feature>
<comment type="subcellular location">
    <subcellularLocation>
        <location evidence="1">Cell membrane</location>
        <topology evidence="1">Multi-pass membrane protein</topology>
    </subcellularLocation>
</comment>
<evidence type="ECO:0000256" key="1">
    <source>
        <dbReference type="ARBA" id="ARBA00004651"/>
    </source>
</evidence>
<feature type="transmembrane region" description="Helical" evidence="7">
    <location>
        <begin position="771"/>
        <end position="798"/>
    </location>
</feature>
<sequence>MSSASTMRRVSLRNLAAHKVRLVLTVLSVVLGTSFVAGSIIFTGTISTAFDNIFDKVALGVDTRLSPAESRASGVDTAVLDRLEAEKSQLGISKIVPRYSATVTIAKADGTALQTGGAPSVGTAFTPPAEALSTTESMLEPGGRAPVGTGEIALNASAAKEAGLSVGSTTTLVVSRGAATPMKVTVVGIVDLPQDTGGYVNVQVQESVARQLFSADDRPAFIEMAAVPGVSATTLTDRVQAAFGDDYKAQTGAQVRQEEKDRVNQFLDVFNYILLAFAAIGLIVGTFIIYNTFAMIIAQRVKELALLRAIGAGRGQITRSVLLEAFVVGLFGGLVGLGVGVGLAAILKAVTTSTSGLPSAPLELTPSAVIACMGVGIVVTMISAYAPARRAGQVSPVEAMRESATDGASSLRRRTLAGAILGVIGVAVIGIGTSGQGAKYASTVGGGALLMIIAVVLFAPALSRPLVGALGRVLGAPFGKIGRLARTNAVRNPRRTAATAFALTLGLMLVAVVGTFGSSLKGSIDTAINKNLSADLVLATSDQGALPTSVVTAASKAQGVGTAVSFRIVAAKVDGQAVSGISPTGDLGAVTPYEMLDGASKSIPSDGMIVSEKTSKSKGWKRGQVLTFTGYDGATVPVTVSGIYKDSQILDPWQMGEGAYEKLVPAGYRSDLLVLVKAAPGESVDALRTELTAATKDFLTVQVEDRAQFVGQASSQIDQMLAVLYGMLGLALVIAVLGIINTLALSVIERKREIGMLRAIGMARAQVRRTIYVESVLIAIFGAVLGVILGSGIGIALVRTFRDLGITTAVLPYGLIGITLVAAAFVGVLAALWPAVRAARTNPLEAITDA</sequence>
<organism evidence="9 10">
    <name type="scientific">Williamsia herbipolensis</name>
    <dbReference type="NCBI Taxonomy" id="1603258"/>
    <lineage>
        <taxon>Bacteria</taxon>
        <taxon>Bacillati</taxon>
        <taxon>Actinomycetota</taxon>
        <taxon>Actinomycetes</taxon>
        <taxon>Mycobacteriales</taxon>
        <taxon>Nocardiaceae</taxon>
        <taxon>Williamsia</taxon>
    </lineage>
</organism>
<feature type="transmembrane region" description="Helical" evidence="7">
    <location>
        <begin position="272"/>
        <end position="298"/>
    </location>
</feature>
<feature type="domain" description="ABC3 transporter permease C-terminal" evidence="8">
    <location>
        <begin position="276"/>
        <end position="395"/>
    </location>
</feature>
<accession>A0AAU4JWS9</accession>
<dbReference type="GO" id="GO:0005886">
    <property type="term" value="C:plasma membrane"/>
    <property type="evidence" value="ECO:0007669"/>
    <property type="project" value="UniProtKB-SubCell"/>
</dbReference>
<feature type="transmembrane region" description="Helical" evidence="7">
    <location>
        <begin position="321"/>
        <end position="347"/>
    </location>
</feature>